<sequence length="83" mass="9240">MRHPADTEHYGNRALSYGMVGFLLVAAVSYVTRDGDLTVPLYVLGGYLMAVGLVYGAVQAVASVQRDHEDWRRRLDRATREEG</sequence>
<proteinExistence type="predicted"/>
<accession>A0A8J3J9N3</accession>
<evidence type="ECO:0000256" key="1">
    <source>
        <dbReference type="SAM" id="Phobius"/>
    </source>
</evidence>
<evidence type="ECO:0000313" key="3">
    <source>
        <dbReference type="Proteomes" id="UP000601223"/>
    </source>
</evidence>
<feature type="transmembrane region" description="Helical" evidence="1">
    <location>
        <begin position="12"/>
        <end position="32"/>
    </location>
</feature>
<comment type="caution">
    <text evidence="2">The sequence shown here is derived from an EMBL/GenBank/DDBJ whole genome shotgun (WGS) entry which is preliminary data.</text>
</comment>
<dbReference type="Proteomes" id="UP000601223">
    <property type="component" value="Unassembled WGS sequence"/>
</dbReference>
<keyword evidence="1" id="KW-0812">Transmembrane</keyword>
<dbReference type="RefSeq" id="WP_203743514.1">
    <property type="nucleotide sequence ID" value="NZ_BONF01000009.1"/>
</dbReference>
<dbReference type="EMBL" id="BONF01000009">
    <property type="protein sequence ID" value="GIF80181.1"/>
    <property type="molecule type" value="Genomic_DNA"/>
</dbReference>
<keyword evidence="3" id="KW-1185">Reference proteome</keyword>
<name>A0A8J3J9N3_9ACTN</name>
<protein>
    <submittedName>
        <fullName evidence="2">Uncharacterized protein</fullName>
    </submittedName>
</protein>
<evidence type="ECO:0000313" key="2">
    <source>
        <dbReference type="EMBL" id="GIF80181.1"/>
    </source>
</evidence>
<organism evidence="2 3">
    <name type="scientific">Catellatospora bangladeshensis</name>
    <dbReference type="NCBI Taxonomy" id="310355"/>
    <lineage>
        <taxon>Bacteria</taxon>
        <taxon>Bacillati</taxon>
        <taxon>Actinomycetota</taxon>
        <taxon>Actinomycetes</taxon>
        <taxon>Micromonosporales</taxon>
        <taxon>Micromonosporaceae</taxon>
        <taxon>Catellatospora</taxon>
    </lineage>
</organism>
<dbReference type="AlphaFoldDB" id="A0A8J3J9N3"/>
<keyword evidence="1" id="KW-0472">Membrane</keyword>
<feature type="transmembrane region" description="Helical" evidence="1">
    <location>
        <begin position="44"/>
        <end position="64"/>
    </location>
</feature>
<gene>
    <name evidence="2" type="ORF">Cba03nite_15300</name>
</gene>
<reference evidence="2 3" key="1">
    <citation type="submission" date="2021-01" db="EMBL/GenBank/DDBJ databases">
        <title>Whole genome shotgun sequence of Catellatospora bangladeshensis NBRC 107357.</title>
        <authorList>
            <person name="Komaki H."/>
            <person name="Tamura T."/>
        </authorList>
    </citation>
    <scope>NUCLEOTIDE SEQUENCE [LARGE SCALE GENOMIC DNA]</scope>
    <source>
        <strain evidence="2 3">NBRC 107357</strain>
    </source>
</reference>
<keyword evidence="1" id="KW-1133">Transmembrane helix</keyword>